<dbReference type="PROSITE" id="PS00583">
    <property type="entry name" value="PFKB_KINASES_1"/>
    <property type="match status" value="1"/>
</dbReference>
<dbReference type="Pfam" id="PF00294">
    <property type="entry name" value="PfkB"/>
    <property type="match status" value="1"/>
</dbReference>
<keyword evidence="2 4" id="KW-0418">Kinase</keyword>
<gene>
    <name evidence="4" type="ORF">COU20_03975</name>
</gene>
<dbReference type="PANTHER" id="PTHR10584:SF166">
    <property type="entry name" value="RIBOKINASE"/>
    <property type="match status" value="1"/>
</dbReference>
<dbReference type="CDD" id="cd01942">
    <property type="entry name" value="ribokinase_group_A"/>
    <property type="match status" value="1"/>
</dbReference>
<sequence>MSTILVSGSPAYDRIMDFDGLFRDHILPEKIHGLSVSFTVKRVTENFGGTGGNVAYNLALLGQSAALLSWVGDDFEPYREWLKKHGVSCDYLRVLQEERTASAYVMTDKENNQIAAFHHGAAARIYDGEFPQGARAAIIAPSHPADMVMFAKKYKEIGTPYYLDAGQQIIRFTAEDLRECIDGAAAVFANDYESMLLQERAGWSESDIAQRVGAYVITLGAEGARIVTGEGEKRVDGVQSRSVVDPTGAGDAHRAGFVAAHLAGASPEKAVQVASAVAVYAIEAYGTQNHSFTLDALGERYTSAYGEPMPALQQV</sequence>
<dbReference type="EMBL" id="PFBM01000022">
    <property type="protein sequence ID" value="PIR82149.1"/>
    <property type="molecule type" value="Genomic_DNA"/>
</dbReference>
<dbReference type="GO" id="GO:0016301">
    <property type="term" value="F:kinase activity"/>
    <property type="evidence" value="ECO:0007669"/>
    <property type="project" value="UniProtKB-KW"/>
</dbReference>
<dbReference type="InterPro" id="IPR002173">
    <property type="entry name" value="Carboh/pur_kinase_PfkB_CS"/>
</dbReference>
<comment type="caution">
    <text evidence="4">The sequence shown here is derived from an EMBL/GenBank/DDBJ whole genome shotgun (WGS) entry which is preliminary data.</text>
</comment>
<dbReference type="AlphaFoldDB" id="A0A2H0U6V0"/>
<dbReference type="PANTHER" id="PTHR10584">
    <property type="entry name" value="SUGAR KINASE"/>
    <property type="match status" value="1"/>
</dbReference>
<evidence type="ECO:0000256" key="1">
    <source>
        <dbReference type="ARBA" id="ARBA00022679"/>
    </source>
</evidence>
<accession>A0A2H0U6V0</accession>
<evidence type="ECO:0000313" key="5">
    <source>
        <dbReference type="Proteomes" id="UP000231379"/>
    </source>
</evidence>
<dbReference type="PROSITE" id="PS00584">
    <property type="entry name" value="PFKB_KINASES_2"/>
    <property type="match status" value="1"/>
</dbReference>
<feature type="domain" description="Carbohydrate kinase PfkB" evidence="3">
    <location>
        <begin position="22"/>
        <end position="289"/>
    </location>
</feature>
<proteinExistence type="predicted"/>
<name>A0A2H0U6V0_9BACT</name>
<evidence type="ECO:0000313" key="4">
    <source>
        <dbReference type="EMBL" id="PIR82149.1"/>
    </source>
</evidence>
<reference evidence="5" key="1">
    <citation type="submission" date="2017-09" db="EMBL/GenBank/DDBJ databases">
        <title>Depth-based differentiation of microbial function through sediment-hosted aquifers and enrichment of novel symbionts in the deep terrestrial subsurface.</title>
        <authorList>
            <person name="Probst A.J."/>
            <person name="Ladd B."/>
            <person name="Jarett J.K."/>
            <person name="Geller-Mcgrath D.E."/>
            <person name="Sieber C.M.K."/>
            <person name="Emerson J.B."/>
            <person name="Anantharaman K."/>
            <person name="Thomas B.C."/>
            <person name="Malmstrom R."/>
            <person name="Stieglmeier M."/>
            <person name="Klingl A."/>
            <person name="Woyke T."/>
            <person name="Ryan C.M."/>
            <person name="Banfield J.F."/>
        </authorList>
    </citation>
    <scope>NUCLEOTIDE SEQUENCE [LARGE SCALE GENOMIC DNA]</scope>
</reference>
<evidence type="ECO:0000259" key="3">
    <source>
        <dbReference type="Pfam" id="PF00294"/>
    </source>
</evidence>
<evidence type="ECO:0000256" key="2">
    <source>
        <dbReference type="ARBA" id="ARBA00022777"/>
    </source>
</evidence>
<dbReference type="InterPro" id="IPR029056">
    <property type="entry name" value="Ribokinase-like"/>
</dbReference>
<dbReference type="InterPro" id="IPR011611">
    <property type="entry name" value="PfkB_dom"/>
</dbReference>
<dbReference type="SUPFAM" id="SSF53613">
    <property type="entry name" value="Ribokinase-like"/>
    <property type="match status" value="1"/>
</dbReference>
<dbReference type="Gene3D" id="3.40.1190.20">
    <property type="match status" value="1"/>
</dbReference>
<protein>
    <submittedName>
        <fullName evidence="4">Carbohydrate kinase family protein</fullName>
    </submittedName>
</protein>
<organism evidence="4 5">
    <name type="scientific">Candidatus Kaiserbacteria bacterium CG10_big_fil_rev_8_21_14_0_10_59_10</name>
    <dbReference type="NCBI Taxonomy" id="1974612"/>
    <lineage>
        <taxon>Bacteria</taxon>
        <taxon>Candidatus Kaiseribacteriota</taxon>
    </lineage>
</organism>
<dbReference type="Proteomes" id="UP000231379">
    <property type="component" value="Unassembled WGS sequence"/>
</dbReference>
<keyword evidence="1" id="KW-0808">Transferase</keyword>